<dbReference type="EMBL" id="MU865962">
    <property type="protein sequence ID" value="KAK4445792.1"/>
    <property type="molecule type" value="Genomic_DNA"/>
</dbReference>
<dbReference type="Gene3D" id="3.90.1200.10">
    <property type="match status" value="1"/>
</dbReference>
<name>A0AAV9GEZ6_9PEZI</name>
<protein>
    <recommendedName>
        <fullName evidence="1">protein-ribulosamine 3-kinase</fullName>
        <ecNumber evidence="1">2.7.1.172</ecNumber>
    </recommendedName>
</protein>
<dbReference type="GO" id="GO:0102193">
    <property type="term" value="F:protein-ribulosamine 3-kinase activity"/>
    <property type="evidence" value="ECO:0007669"/>
    <property type="project" value="UniProtKB-EC"/>
</dbReference>
<keyword evidence="3" id="KW-0808">Transferase</keyword>
<comment type="caution">
    <text evidence="3">The sequence shown here is derived from an EMBL/GenBank/DDBJ whole genome shotgun (WGS) entry which is preliminary data.</text>
</comment>
<sequence length="354" mass="39921">MHDDTTKRDGRLASIEGDFLVDEKLLDLFPPDATILAAEHYGQSAWTQTGCVTVELEDGSVKKYFLKLALGDQGRELLLGEFTSITLLHNLMPGLVPEPLGWGKYSTAVPDTYFFIEDFKDMDMGLPNPVQLARQTADLHENLSPDGKFGFEVTTFAGKVPHPKGWESNWTLFFARLLELCLEADEKTNGHWHELRLASNQILSVVVPRLLDPLQQGSDPIRPVLIHGDLWSGNIGTDEETGNLVFFDCGCLYAHSELELGMWRSSCDGARNLGVRYLREYQKIVGPSKPEAEFDDRNRLYCAKYNLTHSALNPGDIARQYALNDMAFLCEKYAPLEGIPRYDPKQDYAWKSRT</sequence>
<evidence type="ECO:0000313" key="3">
    <source>
        <dbReference type="EMBL" id="KAK4445792.1"/>
    </source>
</evidence>
<dbReference type="GO" id="GO:0016301">
    <property type="term" value="F:kinase activity"/>
    <property type="evidence" value="ECO:0007669"/>
    <property type="project" value="UniProtKB-KW"/>
</dbReference>
<keyword evidence="4" id="KW-1185">Reference proteome</keyword>
<keyword evidence="3" id="KW-0418">Kinase</keyword>
<evidence type="ECO:0000313" key="4">
    <source>
        <dbReference type="Proteomes" id="UP001321760"/>
    </source>
</evidence>
<evidence type="ECO:0000256" key="1">
    <source>
        <dbReference type="ARBA" id="ARBA00011961"/>
    </source>
</evidence>
<evidence type="ECO:0000256" key="2">
    <source>
        <dbReference type="ARBA" id="ARBA00048655"/>
    </source>
</evidence>
<gene>
    <name evidence="3" type="ORF">QBC34DRAFT_412673</name>
</gene>
<dbReference type="AlphaFoldDB" id="A0AAV9GEZ6"/>
<comment type="catalytic activity">
    <reaction evidence="2">
        <text>N(6)-D-ribulosyl-L-lysyl-[protein] + ATP = N(6)-(3-O-phospho-D-ribulosyl)-L-lysyl-[protein] + ADP + H(+)</text>
        <dbReference type="Rhea" id="RHEA:48432"/>
        <dbReference type="Rhea" id="RHEA-COMP:12103"/>
        <dbReference type="Rhea" id="RHEA-COMP:12104"/>
        <dbReference type="ChEBI" id="CHEBI:15378"/>
        <dbReference type="ChEBI" id="CHEBI:30616"/>
        <dbReference type="ChEBI" id="CHEBI:90418"/>
        <dbReference type="ChEBI" id="CHEBI:90420"/>
        <dbReference type="ChEBI" id="CHEBI:456216"/>
        <dbReference type="EC" id="2.7.1.172"/>
    </reaction>
    <physiologicalReaction direction="left-to-right" evidence="2">
        <dbReference type="Rhea" id="RHEA:48433"/>
    </physiologicalReaction>
</comment>
<dbReference type="PANTHER" id="PTHR12149">
    <property type="entry name" value="FRUCTOSAMINE 3 KINASE-RELATED PROTEIN"/>
    <property type="match status" value="1"/>
</dbReference>
<organism evidence="3 4">
    <name type="scientific">Podospora aff. communis PSN243</name>
    <dbReference type="NCBI Taxonomy" id="3040156"/>
    <lineage>
        <taxon>Eukaryota</taxon>
        <taxon>Fungi</taxon>
        <taxon>Dikarya</taxon>
        <taxon>Ascomycota</taxon>
        <taxon>Pezizomycotina</taxon>
        <taxon>Sordariomycetes</taxon>
        <taxon>Sordariomycetidae</taxon>
        <taxon>Sordariales</taxon>
        <taxon>Podosporaceae</taxon>
        <taxon>Podospora</taxon>
    </lineage>
</organism>
<dbReference type="EC" id="2.7.1.172" evidence="1"/>
<proteinExistence type="predicted"/>
<dbReference type="InterPro" id="IPR016477">
    <property type="entry name" value="Fructo-/Ketosamine-3-kinase"/>
</dbReference>
<dbReference type="SUPFAM" id="SSF56112">
    <property type="entry name" value="Protein kinase-like (PK-like)"/>
    <property type="match status" value="1"/>
</dbReference>
<dbReference type="PANTHER" id="PTHR12149:SF8">
    <property type="entry name" value="PROTEIN-RIBULOSAMINE 3-KINASE"/>
    <property type="match status" value="1"/>
</dbReference>
<reference evidence="3" key="2">
    <citation type="submission" date="2023-05" db="EMBL/GenBank/DDBJ databases">
        <authorList>
            <consortium name="Lawrence Berkeley National Laboratory"/>
            <person name="Steindorff A."/>
            <person name="Hensen N."/>
            <person name="Bonometti L."/>
            <person name="Westerberg I."/>
            <person name="Brannstrom I.O."/>
            <person name="Guillou S."/>
            <person name="Cros-Aarteil S."/>
            <person name="Calhoun S."/>
            <person name="Haridas S."/>
            <person name="Kuo A."/>
            <person name="Mondo S."/>
            <person name="Pangilinan J."/>
            <person name="Riley R."/>
            <person name="Labutti K."/>
            <person name="Andreopoulos B."/>
            <person name="Lipzen A."/>
            <person name="Chen C."/>
            <person name="Yanf M."/>
            <person name="Daum C."/>
            <person name="Ng V."/>
            <person name="Clum A."/>
            <person name="Ohm R."/>
            <person name="Martin F."/>
            <person name="Silar P."/>
            <person name="Natvig D."/>
            <person name="Lalanne C."/>
            <person name="Gautier V."/>
            <person name="Ament-Velasquez S.L."/>
            <person name="Kruys A."/>
            <person name="Hutchinson M.I."/>
            <person name="Powell A.J."/>
            <person name="Barry K."/>
            <person name="Miller A.N."/>
            <person name="Grigoriev I.V."/>
            <person name="Debuchy R."/>
            <person name="Gladieux P."/>
            <person name="Thoren M.H."/>
            <person name="Johannesson H."/>
        </authorList>
    </citation>
    <scope>NUCLEOTIDE SEQUENCE</scope>
    <source>
        <strain evidence="3">PSN243</strain>
    </source>
</reference>
<accession>A0AAV9GEZ6</accession>
<dbReference type="Pfam" id="PF03881">
    <property type="entry name" value="Fructosamin_kin"/>
    <property type="match status" value="1"/>
</dbReference>
<dbReference type="Proteomes" id="UP001321760">
    <property type="component" value="Unassembled WGS sequence"/>
</dbReference>
<reference evidence="3" key="1">
    <citation type="journal article" date="2023" name="Mol. Phylogenet. Evol.">
        <title>Genome-scale phylogeny and comparative genomics of the fungal order Sordariales.</title>
        <authorList>
            <person name="Hensen N."/>
            <person name="Bonometti L."/>
            <person name="Westerberg I."/>
            <person name="Brannstrom I.O."/>
            <person name="Guillou S."/>
            <person name="Cros-Aarteil S."/>
            <person name="Calhoun S."/>
            <person name="Haridas S."/>
            <person name="Kuo A."/>
            <person name="Mondo S."/>
            <person name="Pangilinan J."/>
            <person name="Riley R."/>
            <person name="LaButti K."/>
            <person name="Andreopoulos B."/>
            <person name="Lipzen A."/>
            <person name="Chen C."/>
            <person name="Yan M."/>
            <person name="Daum C."/>
            <person name="Ng V."/>
            <person name="Clum A."/>
            <person name="Steindorff A."/>
            <person name="Ohm R.A."/>
            <person name="Martin F."/>
            <person name="Silar P."/>
            <person name="Natvig D.O."/>
            <person name="Lalanne C."/>
            <person name="Gautier V."/>
            <person name="Ament-Velasquez S.L."/>
            <person name="Kruys A."/>
            <person name="Hutchinson M.I."/>
            <person name="Powell A.J."/>
            <person name="Barry K."/>
            <person name="Miller A.N."/>
            <person name="Grigoriev I.V."/>
            <person name="Debuchy R."/>
            <person name="Gladieux P."/>
            <person name="Hiltunen Thoren M."/>
            <person name="Johannesson H."/>
        </authorList>
    </citation>
    <scope>NUCLEOTIDE SEQUENCE</scope>
    <source>
        <strain evidence="3">PSN243</strain>
    </source>
</reference>
<dbReference type="InterPro" id="IPR011009">
    <property type="entry name" value="Kinase-like_dom_sf"/>
</dbReference>